<dbReference type="SMART" id="SM00906">
    <property type="entry name" value="Fungal_trans"/>
    <property type="match status" value="1"/>
</dbReference>
<dbReference type="PANTHER" id="PTHR47338">
    <property type="entry name" value="ZN(II)2CYS6 TRANSCRIPTION FACTOR (EUROFUNG)-RELATED"/>
    <property type="match status" value="1"/>
</dbReference>
<dbReference type="Pfam" id="PF00172">
    <property type="entry name" value="Zn_clus"/>
    <property type="match status" value="1"/>
</dbReference>
<sequence length="814" mass="90852">MRPKSQRASGSDPNGNEANGIEPSDTAKAEDDVPACQSCRKKKARCDRAQPCSQCVRFKVTCVYDDRRMKPGLRAGAVDQLYRRIETLENMFLGQEMLWQQVWQSLHPGSSLPEPIKNPTGETDLEQRREQLKAHLLESVPQQERANGQKAYSNNVEDAEATSRPAKRRRLNENTSLTPSIDIDDDLTAILPPEVMTELVDFYYVNIHPWIPVLHVAKFRERMRSPEHRPRVTCILHAIIAVCARFSQSEFLQNEEFKARIAEKSRQKVILDSTESFSVENLQALVIIAFETIGRGRGPSSWSIVGSMVGTVEQLQLGVEEDTLYRGTNPGETLIRRMVFLTPSNSWSEAEERRRVFWTVFLMDRFCSVSTGWKISLTSADVKRRLPCEGALWEREQAVEAPYFGISDSRDNASSSSILNGNRASANSEDQDAIGGFAYNIEATESLALVTNFFLHHAFIVSDAEKAQIWLMKFKELDLRLIQWKLYLPSKWREASVLNSDGVMDPNLTLAHITHNTAVILLHQGIAYPPAHWQSCPIKLPSSSSAETCLEAASEIATIGHQFLTFSPIFTNPQFSFCLFIAGRMLLAHARYNGVSLPPAFDTLIASLLEISQRWSGRSETSNPEHENLASSFAKRLIEAQNNSSAAPRPSLDIRQTAYSDESKEQPAQQSTYGASPSQGALFLPKTANAVSPARYMSREAFQESFNLDPFSLAFPPLPPAFQQDFPVHSRSDPMSVYVQGTGNQVSSPMMMVPSHQNFNMWQGPGTHFGHGIVSPQEDLSQVFSLTPSPGQRISRYGGAQIDVPVANAKSPNI</sequence>
<accession>A0A9W9RXL3</accession>
<evidence type="ECO:0000256" key="2">
    <source>
        <dbReference type="ARBA" id="ARBA00022723"/>
    </source>
</evidence>
<feature type="compositionally biased region" description="Polar residues" evidence="7">
    <location>
        <begin position="666"/>
        <end position="679"/>
    </location>
</feature>
<dbReference type="PANTHER" id="PTHR47338:SF23">
    <property type="entry name" value="ZN(II)2CYS6 TRANSCRIPTION FACTOR (EUROFUNG)"/>
    <property type="match status" value="1"/>
</dbReference>
<dbReference type="Proteomes" id="UP001147782">
    <property type="component" value="Unassembled WGS sequence"/>
</dbReference>
<keyword evidence="6" id="KW-0539">Nucleus</keyword>
<dbReference type="PROSITE" id="PS50048">
    <property type="entry name" value="ZN2_CY6_FUNGAL_2"/>
    <property type="match status" value="1"/>
</dbReference>
<organism evidence="9 10">
    <name type="scientific">Penicillium cataractarum</name>
    <dbReference type="NCBI Taxonomy" id="2100454"/>
    <lineage>
        <taxon>Eukaryota</taxon>
        <taxon>Fungi</taxon>
        <taxon>Dikarya</taxon>
        <taxon>Ascomycota</taxon>
        <taxon>Pezizomycotina</taxon>
        <taxon>Eurotiomycetes</taxon>
        <taxon>Eurotiomycetidae</taxon>
        <taxon>Eurotiales</taxon>
        <taxon>Aspergillaceae</taxon>
        <taxon>Penicillium</taxon>
    </lineage>
</organism>
<dbReference type="OrthoDB" id="4456959at2759"/>
<dbReference type="InterPro" id="IPR007219">
    <property type="entry name" value="XnlR_reg_dom"/>
</dbReference>
<evidence type="ECO:0000256" key="6">
    <source>
        <dbReference type="ARBA" id="ARBA00023242"/>
    </source>
</evidence>
<feature type="compositionally biased region" description="Polar residues" evidence="7">
    <location>
        <begin position="140"/>
        <end position="156"/>
    </location>
</feature>
<keyword evidence="5" id="KW-0804">Transcription</keyword>
<dbReference type="CDD" id="cd00067">
    <property type="entry name" value="GAL4"/>
    <property type="match status" value="1"/>
</dbReference>
<dbReference type="GO" id="GO:0006351">
    <property type="term" value="P:DNA-templated transcription"/>
    <property type="evidence" value="ECO:0007669"/>
    <property type="project" value="InterPro"/>
</dbReference>
<dbReference type="GO" id="GO:0008270">
    <property type="term" value="F:zinc ion binding"/>
    <property type="evidence" value="ECO:0007669"/>
    <property type="project" value="InterPro"/>
</dbReference>
<evidence type="ECO:0000259" key="8">
    <source>
        <dbReference type="PROSITE" id="PS50048"/>
    </source>
</evidence>
<dbReference type="RefSeq" id="XP_056552978.1">
    <property type="nucleotide sequence ID" value="XM_056700915.1"/>
</dbReference>
<dbReference type="CDD" id="cd12148">
    <property type="entry name" value="fungal_TF_MHR"/>
    <property type="match status" value="1"/>
</dbReference>
<comment type="caution">
    <text evidence="9">The sequence shown here is derived from an EMBL/GenBank/DDBJ whole genome shotgun (WGS) entry which is preliminary data.</text>
</comment>
<feature type="region of interest" description="Disordered" evidence="7">
    <location>
        <begin position="1"/>
        <end position="33"/>
    </location>
</feature>
<evidence type="ECO:0000313" key="10">
    <source>
        <dbReference type="Proteomes" id="UP001147782"/>
    </source>
</evidence>
<evidence type="ECO:0000256" key="5">
    <source>
        <dbReference type="ARBA" id="ARBA00023163"/>
    </source>
</evidence>
<dbReference type="GO" id="GO:0003677">
    <property type="term" value="F:DNA binding"/>
    <property type="evidence" value="ECO:0007669"/>
    <property type="project" value="UniProtKB-KW"/>
</dbReference>
<comment type="subcellular location">
    <subcellularLocation>
        <location evidence="1">Nucleus</location>
    </subcellularLocation>
</comment>
<evidence type="ECO:0000313" key="9">
    <source>
        <dbReference type="EMBL" id="KAJ5368236.1"/>
    </source>
</evidence>
<keyword evidence="4" id="KW-0238">DNA-binding</keyword>
<reference evidence="9" key="2">
    <citation type="journal article" date="2023" name="IMA Fungus">
        <title>Comparative genomic study of the Penicillium genus elucidates a diverse pangenome and 15 lateral gene transfer events.</title>
        <authorList>
            <person name="Petersen C."/>
            <person name="Sorensen T."/>
            <person name="Nielsen M.R."/>
            <person name="Sondergaard T.E."/>
            <person name="Sorensen J.L."/>
            <person name="Fitzpatrick D.A."/>
            <person name="Frisvad J.C."/>
            <person name="Nielsen K.L."/>
        </authorList>
    </citation>
    <scope>NUCLEOTIDE SEQUENCE</scope>
    <source>
        <strain evidence="9">IBT 29864</strain>
    </source>
</reference>
<dbReference type="SUPFAM" id="SSF57701">
    <property type="entry name" value="Zn2/Cys6 DNA-binding domain"/>
    <property type="match status" value="1"/>
</dbReference>
<feature type="region of interest" description="Disordered" evidence="7">
    <location>
        <begin position="659"/>
        <end position="680"/>
    </location>
</feature>
<dbReference type="GO" id="GO:0000981">
    <property type="term" value="F:DNA-binding transcription factor activity, RNA polymerase II-specific"/>
    <property type="evidence" value="ECO:0007669"/>
    <property type="project" value="InterPro"/>
</dbReference>
<evidence type="ECO:0000256" key="7">
    <source>
        <dbReference type="SAM" id="MobiDB-lite"/>
    </source>
</evidence>
<proteinExistence type="predicted"/>
<dbReference type="SMART" id="SM00066">
    <property type="entry name" value="GAL4"/>
    <property type="match status" value="1"/>
</dbReference>
<dbReference type="GO" id="GO:0005634">
    <property type="term" value="C:nucleus"/>
    <property type="evidence" value="ECO:0007669"/>
    <property type="project" value="UniProtKB-SubCell"/>
</dbReference>
<feature type="compositionally biased region" description="Polar residues" evidence="7">
    <location>
        <begin position="1"/>
        <end position="17"/>
    </location>
</feature>
<feature type="domain" description="Zn(2)-C6 fungal-type" evidence="8">
    <location>
        <begin position="35"/>
        <end position="64"/>
    </location>
</feature>
<dbReference type="InterPro" id="IPR001138">
    <property type="entry name" value="Zn2Cys6_DnaBD"/>
</dbReference>
<dbReference type="Pfam" id="PF04082">
    <property type="entry name" value="Fungal_trans"/>
    <property type="match status" value="1"/>
</dbReference>
<evidence type="ECO:0000256" key="4">
    <source>
        <dbReference type="ARBA" id="ARBA00023125"/>
    </source>
</evidence>
<gene>
    <name evidence="9" type="ORF">N7496_007996</name>
</gene>
<protein>
    <recommendedName>
        <fullName evidence="8">Zn(2)-C6 fungal-type domain-containing protein</fullName>
    </recommendedName>
</protein>
<dbReference type="InterPro" id="IPR036864">
    <property type="entry name" value="Zn2-C6_fun-type_DNA-bd_sf"/>
</dbReference>
<reference evidence="9" key="1">
    <citation type="submission" date="2022-11" db="EMBL/GenBank/DDBJ databases">
        <authorList>
            <person name="Petersen C."/>
        </authorList>
    </citation>
    <scope>NUCLEOTIDE SEQUENCE</scope>
    <source>
        <strain evidence="9">IBT 29864</strain>
    </source>
</reference>
<dbReference type="AlphaFoldDB" id="A0A9W9RXL3"/>
<keyword evidence="10" id="KW-1185">Reference proteome</keyword>
<dbReference type="EMBL" id="JAPZBS010000007">
    <property type="protein sequence ID" value="KAJ5368236.1"/>
    <property type="molecule type" value="Genomic_DNA"/>
</dbReference>
<feature type="region of interest" description="Disordered" evidence="7">
    <location>
        <begin position="138"/>
        <end position="178"/>
    </location>
</feature>
<evidence type="ECO:0000256" key="1">
    <source>
        <dbReference type="ARBA" id="ARBA00004123"/>
    </source>
</evidence>
<name>A0A9W9RXL3_9EURO</name>
<keyword evidence="3" id="KW-0805">Transcription regulation</keyword>
<dbReference type="PROSITE" id="PS00463">
    <property type="entry name" value="ZN2_CY6_FUNGAL_1"/>
    <property type="match status" value="1"/>
</dbReference>
<dbReference type="GeneID" id="81440094"/>
<dbReference type="InterPro" id="IPR050815">
    <property type="entry name" value="TF_fung"/>
</dbReference>
<dbReference type="Gene3D" id="4.10.240.10">
    <property type="entry name" value="Zn(2)-C6 fungal-type DNA-binding domain"/>
    <property type="match status" value="1"/>
</dbReference>
<evidence type="ECO:0000256" key="3">
    <source>
        <dbReference type="ARBA" id="ARBA00023015"/>
    </source>
</evidence>
<keyword evidence="2" id="KW-0479">Metal-binding</keyword>